<evidence type="ECO:0000313" key="2">
    <source>
        <dbReference type="Proteomes" id="UP000079169"/>
    </source>
</evidence>
<dbReference type="GeneID" id="103523184"/>
<feature type="compositionally biased region" description="Polar residues" evidence="1">
    <location>
        <begin position="168"/>
        <end position="184"/>
    </location>
</feature>
<dbReference type="KEGG" id="dci:103523184"/>
<dbReference type="PaxDb" id="121845-A0A1S3DQZ9"/>
<feature type="compositionally biased region" description="Basic and acidic residues" evidence="1">
    <location>
        <begin position="152"/>
        <end position="166"/>
    </location>
</feature>
<proteinExistence type="predicted"/>
<keyword evidence="2" id="KW-1185">Reference proteome</keyword>
<dbReference type="RefSeq" id="XP_008486474.1">
    <property type="nucleotide sequence ID" value="XM_008488252.2"/>
</dbReference>
<protein>
    <submittedName>
        <fullName evidence="3">Uncharacterized protein LOC103523184</fullName>
    </submittedName>
</protein>
<evidence type="ECO:0000256" key="1">
    <source>
        <dbReference type="SAM" id="MobiDB-lite"/>
    </source>
</evidence>
<feature type="compositionally biased region" description="Polar residues" evidence="1">
    <location>
        <begin position="122"/>
        <end position="142"/>
    </location>
</feature>
<name>A0A1S3DQZ9_DIACI</name>
<feature type="region of interest" description="Disordered" evidence="1">
    <location>
        <begin position="59"/>
        <end position="190"/>
    </location>
</feature>
<dbReference type="Proteomes" id="UP000079169">
    <property type="component" value="Unplaced"/>
</dbReference>
<reference evidence="3" key="1">
    <citation type="submission" date="2025-08" db="UniProtKB">
        <authorList>
            <consortium name="RefSeq"/>
        </authorList>
    </citation>
    <scope>IDENTIFICATION</scope>
</reference>
<sequence length="190" mass="20330">MFNVSDRDLNRWIVNSFRQYAGKLEMQPLDIAHRTTGSMIGGVELGVRLPLRSMALPVSGNDLGRGDPVRSELSRALNDGSGSGIRNSARPEVSGFYNENIDGSAGTKKSRRSVDSSVSKSEMNISNDNSLRSAKSPASKSLNIDGVSGTDKSARLLDSPRTDKMDSGTGTDNSAQTASSTARSHSFIYI</sequence>
<gene>
    <name evidence="3" type="primary">LOC103523184</name>
</gene>
<evidence type="ECO:0000313" key="3">
    <source>
        <dbReference type="RefSeq" id="XP_008486474.1"/>
    </source>
</evidence>
<dbReference type="AlphaFoldDB" id="A0A1S3DQZ9"/>
<organism evidence="2 3">
    <name type="scientific">Diaphorina citri</name>
    <name type="common">Asian citrus psyllid</name>
    <dbReference type="NCBI Taxonomy" id="121845"/>
    <lineage>
        <taxon>Eukaryota</taxon>
        <taxon>Metazoa</taxon>
        <taxon>Ecdysozoa</taxon>
        <taxon>Arthropoda</taxon>
        <taxon>Hexapoda</taxon>
        <taxon>Insecta</taxon>
        <taxon>Pterygota</taxon>
        <taxon>Neoptera</taxon>
        <taxon>Paraneoptera</taxon>
        <taxon>Hemiptera</taxon>
        <taxon>Sternorrhyncha</taxon>
        <taxon>Psylloidea</taxon>
        <taxon>Psyllidae</taxon>
        <taxon>Diaphorininae</taxon>
        <taxon>Diaphorina</taxon>
    </lineage>
</organism>
<feature type="compositionally biased region" description="Basic and acidic residues" evidence="1">
    <location>
        <begin position="64"/>
        <end position="73"/>
    </location>
</feature>
<accession>A0A1S3DQZ9</accession>